<feature type="transmembrane region" description="Helical" evidence="1">
    <location>
        <begin position="45"/>
        <end position="68"/>
    </location>
</feature>
<feature type="transmembrane region" description="Helical" evidence="1">
    <location>
        <begin position="155"/>
        <end position="180"/>
    </location>
</feature>
<dbReference type="Pfam" id="PF24686">
    <property type="entry name" value="FLQE3_permease"/>
    <property type="match status" value="1"/>
</dbReference>
<sequence>MRLVSSIKADIMFQFRHYLYYVYLIVSALYVLLLYFIPSPTKEKMAMFLLFSDCSFLGAFFIGGIVLLEKDQGIYHHIFVTPVKVAEFIWSKVISLAVISLASSFIIFVCSFGFTFKLVYLVIGVTLNSIFASLLGLIFAVRVNSINQYLLLSPLFVTIFFLPILEVLTIWDSWLLYFIPGKAGLLLMDGVFNPLSFAEWGYVLAMFAITIFITYKLAHQAFYKYIILKIGG</sequence>
<evidence type="ECO:0000256" key="1">
    <source>
        <dbReference type="SAM" id="Phobius"/>
    </source>
</evidence>
<evidence type="ECO:0000313" key="2">
    <source>
        <dbReference type="EMBL" id="MFE8701951.1"/>
    </source>
</evidence>
<feature type="transmembrane region" description="Helical" evidence="1">
    <location>
        <begin position="20"/>
        <end position="39"/>
    </location>
</feature>
<name>A0ABW6KCN3_9BACI</name>
<feature type="transmembrane region" description="Helical" evidence="1">
    <location>
        <begin position="89"/>
        <end position="114"/>
    </location>
</feature>
<proteinExistence type="predicted"/>
<evidence type="ECO:0000313" key="3">
    <source>
        <dbReference type="Proteomes" id="UP001601059"/>
    </source>
</evidence>
<comment type="caution">
    <text evidence="2">The sequence shown here is derived from an EMBL/GenBank/DDBJ whole genome shotgun (WGS) entry which is preliminary data.</text>
</comment>
<dbReference type="Proteomes" id="UP001601059">
    <property type="component" value="Unassembled WGS sequence"/>
</dbReference>
<feature type="transmembrane region" description="Helical" evidence="1">
    <location>
        <begin position="120"/>
        <end position="143"/>
    </location>
</feature>
<accession>A0ABW6KCN3</accession>
<dbReference type="InterPro" id="IPR056926">
    <property type="entry name" value="FLQE3_permease"/>
</dbReference>
<keyword evidence="1" id="KW-1133">Transmembrane helix</keyword>
<feature type="transmembrane region" description="Helical" evidence="1">
    <location>
        <begin position="200"/>
        <end position="218"/>
    </location>
</feature>
<keyword evidence="3" id="KW-1185">Reference proteome</keyword>
<gene>
    <name evidence="2" type="ORF">ACFYKX_15220</name>
</gene>
<keyword evidence="1" id="KW-0472">Membrane</keyword>
<dbReference type="RefSeq" id="WP_389361914.1">
    <property type="nucleotide sequence ID" value="NZ_JBIACK010000007.1"/>
</dbReference>
<protein>
    <submittedName>
        <fullName evidence="2">ABC transporter permease</fullName>
    </submittedName>
</protein>
<organism evidence="2 3">
    <name type="scientific">Cytobacillus spartinae</name>
    <dbReference type="NCBI Taxonomy" id="3299023"/>
    <lineage>
        <taxon>Bacteria</taxon>
        <taxon>Bacillati</taxon>
        <taxon>Bacillota</taxon>
        <taxon>Bacilli</taxon>
        <taxon>Bacillales</taxon>
        <taxon>Bacillaceae</taxon>
        <taxon>Cytobacillus</taxon>
    </lineage>
</organism>
<reference evidence="2 3" key="1">
    <citation type="submission" date="2024-08" db="EMBL/GenBank/DDBJ databases">
        <title>Two novel Cytobacillus novel species.</title>
        <authorList>
            <person name="Liu G."/>
        </authorList>
    </citation>
    <scope>NUCLEOTIDE SEQUENCE [LARGE SCALE GENOMIC DNA]</scope>
    <source>
        <strain evidence="2 3">FJAT-54145</strain>
    </source>
</reference>
<dbReference type="EMBL" id="JBIACK010000007">
    <property type="protein sequence ID" value="MFE8701951.1"/>
    <property type="molecule type" value="Genomic_DNA"/>
</dbReference>
<keyword evidence="1" id="KW-0812">Transmembrane</keyword>